<dbReference type="RefSeq" id="WP_104030254.1">
    <property type="nucleotide sequence ID" value="NZ_PRKQ01000001.1"/>
</dbReference>
<protein>
    <submittedName>
        <fullName evidence="1">Uncharacterized protein</fullName>
    </submittedName>
</protein>
<comment type="caution">
    <text evidence="1">The sequence shown here is derived from an EMBL/GenBank/DDBJ whole genome shotgun (WGS) entry which is preliminary data.</text>
</comment>
<evidence type="ECO:0000313" key="1">
    <source>
        <dbReference type="EMBL" id="PPB12853.1"/>
    </source>
</evidence>
<accession>A0AAP8U725</accession>
<reference evidence="1 2" key="1">
    <citation type="submission" date="2018-02" db="EMBL/GenBank/DDBJ databases">
        <title>Comparative analysis of genomes of three Brevibacillus laterosporus strains producers of potent antimicrobials isolated from silage.</title>
        <authorList>
            <person name="Kojic M."/>
            <person name="Miljkovic M."/>
            <person name="Studholme D."/>
            <person name="Filipic B."/>
        </authorList>
    </citation>
    <scope>NUCLEOTIDE SEQUENCE [LARGE SCALE GENOMIC DNA]</scope>
    <source>
        <strain evidence="1 2">BGSP11</strain>
    </source>
</reference>
<sequence>MNINYELGQLIRIVSGNFEGEYGFITGKSKGEYSIMLMNGIERMYRTDCIVKDTSRMVWRRFIFTPIGDEIEHKNYVYQIMKTSRFYVLYVKHKKTDSVLPTHCRIFLTEDEPQSIITSFQAGI</sequence>
<dbReference type="Proteomes" id="UP000239759">
    <property type="component" value="Unassembled WGS sequence"/>
</dbReference>
<dbReference type="AlphaFoldDB" id="A0AAP8U725"/>
<evidence type="ECO:0000313" key="2">
    <source>
        <dbReference type="Proteomes" id="UP000239759"/>
    </source>
</evidence>
<dbReference type="EMBL" id="PRKQ01000001">
    <property type="protein sequence ID" value="PPB12853.1"/>
    <property type="molecule type" value="Genomic_DNA"/>
</dbReference>
<name>A0AAP8U725_BRELA</name>
<proteinExistence type="predicted"/>
<gene>
    <name evidence="1" type="ORF">C4A77_00265</name>
</gene>
<organism evidence="1 2">
    <name type="scientific">Brevibacillus laterosporus</name>
    <name type="common">Bacillus laterosporus</name>
    <dbReference type="NCBI Taxonomy" id="1465"/>
    <lineage>
        <taxon>Bacteria</taxon>
        <taxon>Bacillati</taxon>
        <taxon>Bacillota</taxon>
        <taxon>Bacilli</taxon>
        <taxon>Bacillales</taxon>
        <taxon>Paenibacillaceae</taxon>
        <taxon>Brevibacillus</taxon>
    </lineage>
</organism>